<sequence>MILNKLRLIPRTKLIATTHFMFNDYMAQFVDRIIVYSSSQIKRHHPSIQNKYIYIPLPADGEFELCQSVEPGDYIFSGGGDHRDFKSLIEAVKGLNVKLKIVTFSPKTFDYTGDLPDNCELMWRMPRPDFLKLIAESLFVVVPLQKGRYPHGHTTIVQAQCLGKAVLSNTDASVED</sequence>
<name>A0A1V1NV85_9BACT</name>
<gene>
    <name evidence="1" type="ORF">OMM_05633</name>
</gene>
<protein>
    <submittedName>
        <fullName evidence="1">Uncharacterized protein</fullName>
    </submittedName>
</protein>
<organism evidence="1 2">
    <name type="scientific">Candidatus Magnetoglobus multicellularis str. Araruama</name>
    <dbReference type="NCBI Taxonomy" id="890399"/>
    <lineage>
        <taxon>Bacteria</taxon>
        <taxon>Pseudomonadati</taxon>
        <taxon>Thermodesulfobacteriota</taxon>
        <taxon>Desulfobacteria</taxon>
        <taxon>Desulfobacterales</taxon>
        <taxon>Desulfobacteraceae</taxon>
        <taxon>Candidatus Magnetoglobus</taxon>
    </lineage>
</organism>
<dbReference type="AlphaFoldDB" id="A0A1V1NV85"/>
<comment type="caution">
    <text evidence="1">The sequence shown here is derived from an EMBL/GenBank/DDBJ whole genome shotgun (WGS) entry which is preliminary data.</text>
</comment>
<reference evidence="2" key="1">
    <citation type="submission" date="2012-11" db="EMBL/GenBank/DDBJ databases">
        <authorList>
            <person name="Lucero-Rivera Y.E."/>
            <person name="Tovar-Ramirez D."/>
        </authorList>
    </citation>
    <scope>NUCLEOTIDE SEQUENCE [LARGE SCALE GENOMIC DNA]</scope>
    <source>
        <strain evidence="2">Araruama</strain>
    </source>
</reference>
<dbReference type="EMBL" id="ATBP01001961">
    <property type="protein sequence ID" value="ETR66474.1"/>
    <property type="molecule type" value="Genomic_DNA"/>
</dbReference>
<proteinExistence type="predicted"/>
<dbReference type="SUPFAM" id="SSF53756">
    <property type="entry name" value="UDP-Glycosyltransferase/glycogen phosphorylase"/>
    <property type="match status" value="1"/>
</dbReference>
<accession>A0A1V1NV85</accession>
<dbReference type="Proteomes" id="UP000189670">
    <property type="component" value="Unassembled WGS sequence"/>
</dbReference>
<evidence type="ECO:0000313" key="2">
    <source>
        <dbReference type="Proteomes" id="UP000189670"/>
    </source>
</evidence>
<evidence type="ECO:0000313" key="1">
    <source>
        <dbReference type="EMBL" id="ETR66474.1"/>
    </source>
</evidence>